<dbReference type="Pfam" id="PF12680">
    <property type="entry name" value="SnoaL_2"/>
    <property type="match status" value="1"/>
</dbReference>
<dbReference type="PANTHER" id="PTHR41252">
    <property type="entry name" value="BLR2505 PROTEIN"/>
    <property type="match status" value="1"/>
</dbReference>
<evidence type="ECO:0000259" key="1">
    <source>
        <dbReference type="Pfam" id="PF12680"/>
    </source>
</evidence>
<dbReference type="PANTHER" id="PTHR41252:SF1">
    <property type="entry name" value="BLR2505 PROTEIN"/>
    <property type="match status" value="1"/>
</dbReference>
<dbReference type="Gene3D" id="3.10.450.50">
    <property type="match status" value="1"/>
</dbReference>
<proteinExistence type="predicted"/>
<comment type="caution">
    <text evidence="2">The sequence shown here is derived from an EMBL/GenBank/DDBJ whole genome shotgun (WGS) entry which is preliminary data.</text>
</comment>
<reference evidence="2" key="1">
    <citation type="journal article" date="2014" name="Int. J. Syst. Evol. Microbiol.">
        <title>Complete genome sequence of Corynebacterium casei LMG S-19264T (=DSM 44701T), isolated from a smear-ripened cheese.</title>
        <authorList>
            <consortium name="US DOE Joint Genome Institute (JGI-PGF)"/>
            <person name="Walter F."/>
            <person name="Albersmeier A."/>
            <person name="Kalinowski J."/>
            <person name="Ruckert C."/>
        </authorList>
    </citation>
    <scope>NUCLEOTIDE SEQUENCE</scope>
    <source>
        <strain evidence="2">CGMCC 4.7110</strain>
    </source>
</reference>
<dbReference type="EMBL" id="BMML01000042">
    <property type="protein sequence ID" value="GGN44358.1"/>
    <property type="molecule type" value="Genomic_DNA"/>
</dbReference>
<dbReference type="AlphaFoldDB" id="A0A918CX94"/>
<feature type="domain" description="SnoaL-like" evidence="1">
    <location>
        <begin position="19"/>
        <end position="113"/>
    </location>
</feature>
<organism evidence="2 3">
    <name type="scientific">Streptomyces fuscichromogenes</name>
    <dbReference type="NCBI Taxonomy" id="1324013"/>
    <lineage>
        <taxon>Bacteria</taxon>
        <taxon>Bacillati</taxon>
        <taxon>Actinomycetota</taxon>
        <taxon>Actinomycetes</taxon>
        <taxon>Kitasatosporales</taxon>
        <taxon>Streptomycetaceae</taxon>
        <taxon>Streptomyces</taxon>
    </lineage>
</organism>
<dbReference type="SUPFAM" id="SSF54427">
    <property type="entry name" value="NTF2-like"/>
    <property type="match status" value="1"/>
</dbReference>
<dbReference type="Proteomes" id="UP000653411">
    <property type="component" value="Unassembled WGS sequence"/>
</dbReference>
<reference evidence="2" key="2">
    <citation type="submission" date="2020-09" db="EMBL/GenBank/DDBJ databases">
        <authorList>
            <person name="Sun Q."/>
            <person name="Zhou Y."/>
        </authorList>
    </citation>
    <scope>NUCLEOTIDE SEQUENCE</scope>
    <source>
        <strain evidence="2">CGMCC 4.7110</strain>
    </source>
</reference>
<name>A0A918CX94_9ACTN</name>
<dbReference type="InterPro" id="IPR032710">
    <property type="entry name" value="NTF2-like_dom_sf"/>
</dbReference>
<keyword evidence="3" id="KW-1185">Reference proteome</keyword>
<sequence length="130" mass="14043">MSDSPNVALVRRLYDSGMAPDVVADVLDPDIVWDITPGFPHGGVYKTWASAGADFFGRLAPRFTSFGAVAEEFYDAGDHVFVRGHYHAVAKSGAESDARFIHLWTVSGGRLTHLIQAADSHVVQLAANDN</sequence>
<gene>
    <name evidence="2" type="ORF">GCM10011578_095220</name>
</gene>
<evidence type="ECO:0000313" key="3">
    <source>
        <dbReference type="Proteomes" id="UP000653411"/>
    </source>
</evidence>
<accession>A0A918CX94</accession>
<dbReference type="InterPro" id="IPR037401">
    <property type="entry name" value="SnoaL-like"/>
</dbReference>
<dbReference type="RefSeq" id="WP_189269232.1">
    <property type="nucleotide sequence ID" value="NZ_BMML01000042.1"/>
</dbReference>
<evidence type="ECO:0000313" key="2">
    <source>
        <dbReference type="EMBL" id="GGN44358.1"/>
    </source>
</evidence>
<protein>
    <recommendedName>
        <fullName evidence="1">SnoaL-like domain-containing protein</fullName>
    </recommendedName>
</protein>